<dbReference type="RefSeq" id="WP_166664395.1">
    <property type="nucleotide sequence ID" value="NZ_SOCP01000017.1"/>
</dbReference>
<dbReference type="SUPFAM" id="SSF141571">
    <property type="entry name" value="Pentapeptide repeat-like"/>
    <property type="match status" value="1"/>
</dbReference>
<sequence length="234" mass="24170">MVSRPRRVLAFAAVVVGVAVAAVVVSVLVPAPSVSPRPVADPLGRATVGLGSPDLGERLAAIHELEGLMWRYESPHQPAVMTALSAFVRERSSGGCGHAEPDEDVEVAMSVLGHRAATHDEGTVMDLHGVCLAGIVMTYIDLANANLADADLTGATFAGMALTGVDLRGAHLAATNLRQADLADADLTDADLAGADLTSVRWSDGTEWPQEYAQAVQAASAPDGSGFVIGDLRL</sequence>
<accession>A0A4R7V238</accession>
<dbReference type="Gene3D" id="2.160.20.80">
    <property type="entry name" value="E3 ubiquitin-protein ligase SopA"/>
    <property type="match status" value="1"/>
</dbReference>
<proteinExistence type="predicted"/>
<dbReference type="InterPro" id="IPR001646">
    <property type="entry name" value="5peptide_repeat"/>
</dbReference>
<protein>
    <submittedName>
        <fullName evidence="1">Pentapeptide repeat protein</fullName>
    </submittedName>
</protein>
<evidence type="ECO:0000313" key="2">
    <source>
        <dbReference type="Proteomes" id="UP000294927"/>
    </source>
</evidence>
<dbReference type="AlphaFoldDB" id="A0A4R7V238"/>
<dbReference type="Pfam" id="PF00805">
    <property type="entry name" value="Pentapeptide"/>
    <property type="match status" value="1"/>
</dbReference>
<dbReference type="EMBL" id="SOCP01000017">
    <property type="protein sequence ID" value="TDV42627.1"/>
    <property type="molecule type" value="Genomic_DNA"/>
</dbReference>
<dbReference type="PANTHER" id="PTHR14136:SF17">
    <property type="entry name" value="BTB_POZ DOMAIN-CONTAINING PROTEIN KCTD9"/>
    <property type="match status" value="1"/>
</dbReference>
<comment type="caution">
    <text evidence="1">The sequence shown here is derived from an EMBL/GenBank/DDBJ whole genome shotgun (WGS) entry which is preliminary data.</text>
</comment>
<name>A0A4R7V238_9PSEU</name>
<dbReference type="Proteomes" id="UP000294927">
    <property type="component" value="Unassembled WGS sequence"/>
</dbReference>
<organism evidence="1 2">
    <name type="scientific">Actinophytocola oryzae</name>
    <dbReference type="NCBI Taxonomy" id="502181"/>
    <lineage>
        <taxon>Bacteria</taxon>
        <taxon>Bacillati</taxon>
        <taxon>Actinomycetota</taxon>
        <taxon>Actinomycetes</taxon>
        <taxon>Pseudonocardiales</taxon>
        <taxon>Pseudonocardiaceae</taxon>
    </lineage>
</organism>
<evidence type="ECO:0000313" key="1">
    <source>
        <dbReference type="EMBL" id="TDV42627.1"/>
    </source>
</evidence>
<keyword evidence="2" id="KW-1185">Reference proteome</keyword>
<dbReference type="InterPro" id="IPR051082">
    <property type="entry name" value="Pentapeptide-BTB/POZ_domain"/>
</dbReference>
<reference evidence="1 2" key="1">
    <citation type="submission" date="2019-03" db="EMBL/GenBank/DDBJ databases">
        <title>Genomic Encyclopedia of Archaeal and Bacterial Type Strains, Phase II (KMG-II): from individual species to whole genera.</title>
        <authorList>
            <person name="Goeker M."/>
        </authorList>
    </citation>
    <scope>NUCLEOTIDE SEQUENCE [LARGE SCALE GENOMIC DNA]</scope>
    <source>
        <strain evidence="1 2">DSM 45499</strain>
    </source>
</reference>
<dbReference type="PANTHER" id="PTHR14136">
    <property type="entry name" value="BTB_POZ DOMAIN-CONTAINING PROTEIN KCTD9"/>
    <property type="match status" value="1"/>
</dbReference>
<gene>
    <name evidence="1" type="ORF">CLV71_11799</name>
</gene>